<evidence type="ECO:0000259" key="12">
    <source>
        <dbReference type="PROSITE" id="PS50071"/>
    </source>
</evidence>
<name>A0AA38KQS0_TAXCH</name>
<keyword evidence="6" id="KW-0804">Transcription</keyword>
<keyword evidence="2" id="KW-0217">Developmental protein</keyword>
<keyword evidence="3" id="KW-0805">Transcription regulation</keyword>
<evidence type="ECO:0000256" key="1">
    <source>
        <dbReference type="ARBA" id="ARBA00004123"/>
    </source>
</evidence>
<dbReference type="PANTHER" id="PTHR47288:SF1">
    <property type="entry name" value="WUSCHEL-RELATED HOMEOBOX 9"/>
    <property type="match status" value="1"/>
</dbReference>
<keyword evidence="5 9" id="KW-0371">Homeobox</keyword>
<evidence type="ECO:0000256" key="10">
    <source>
        <dbReference type="RuleBase" id="RU000682"/>
    </source>
</evidence>
<evidence type="ECO:0000313" key="14">
    <source>
        <dbReference type="Proteomes" id="UP000824469"/>
    </source>
</evidence>
<dbReference type="PROSITE" id="PS50071">
    <property type="entry name" value="HOMEOBOX_2"/>
    <property type="match status" value="1"/>
</dbReference>
<reference evidence="13 14" key="1">
    <citation type="journal article" date="2021" name="Nat. Plants">
        <title>The Taxus genome provides insights into paclitaxel biosynthesis.</title>
        <authorList>
            <person name="Xiong X."/>
            <person name="Gou J."/>
            <person name="Liao Q."/>
            <person name="Li Y."/>
            <person name="Zhou Q."/>
            <person name="Bi G."/>
            <person name="Li C."/>
            <person name="Du R."/>
            <person name="Wang X."/>
            <person name="Sun T."/>
            <person name="Guo L."/>
            <person name="Liang H."/>
            <person name="Lu P."/>
            <person name="Wu Y."/>
            <person name="Zhang Z."/>
            <person name="Ro D.K."/>
            <person name="Shang Y."/>
            <person name="Huang S."/>
            <person name="Yan J."/>
        </authorList>
    </citation>
    <scope>NUCLEOTIDE SEQUENCE [LARGE SCALE GENOMIC DNA]</scope>
    <source>
        <strain evidence="13">Ta-2019</strain>
    </source>
</reference>
<dbReference type="AlphaFoldDB" id="A0AA38KQS0"/>
<dbReference type="CDD" id="cd00086">
    <property type="entry name" value="homeodomain"/>
    <property type="match status" value="1"/>
</dbReference>
<feature type="DNA-binding region" description="Homeobox" evidence="9">
    <location>
        <begin position="3"/>
        <end position="52"/>
    </location>
</feature>
<comment type="caution">
    <text evidence="13">The sequence shown here is derived from an EMBL/GenBank/DDBJ whole genome shotgun (WGS) entry which is preliminary data.</text>
</comment>
<dbReference type="Gene3D" id="1.10.10.60">
    <property type="entry name" value="Homeodomain-like"/>
    <property type="match status" value="1"/>
</dbReference>
<evidence type="ECO:0000256" key="11">
    <source>
        <dbReference type="SAM" id="MobiDB-lite"/>
    </source>
</evidence>
<dbReference type="EMBL" id="JAHRHJ020000007">
    <property type="protein sequence ID" value="KAH9307804.1"/>
    <property type="molecule type" value="Genomic_DNA"/>
</dbReference>
<dbReference type="GO" id="GO:0003677">
    <property type="term" value="F:DNA binding"/>
    <property type="evidence" value="ECO:0007669"/>
    <property type="project" value="UniProtKB-UniRule"/>
</dbReference>
<comment type="similarity">
    <text evidence="8">Belongs to the WUS homeobox family.</text>
</comment>
<dbReference type="GO" id="GO:0005634">
    <property type="term" value="C:nucleus"/>
    <property type="evidence" value="ECO:0007669"/>
    <property type="project" value="UniProtKB-SubCell"/>
</dbReference>
<evidence type="ECO:0000256" key="3">
    <source>
        <dbReference type="ARBA" id="ARBA00023015"/>
    </source>
</evidence>
<dbReference type="InterPro" id="IPR001356">
    <property type="entry name" value="HD"/>
</dbReference>
<dbReference type="SUPFAM" id="SSF46689">
    <property type="entry name" value="Homeodomain-like"/>
    <property type="match status" value="1"/>
</dbReference>
<dbReference type="GO" id="GO:0003700">
    <property type="term" value="F:DNA-binding transcription factor activity"/>
    <property type="evidence" value="ECO:0007669"/>
    <property type="project" value="InterPro"/>
</dbReference>
<feature type="region of interest" description="Disordered" evidence="11">
    <location>
        <begin position="49"/>
        <end position="100"/>
    </location>
</feature>
<gene>
    <name evidence="13" type="ORF">KI387_035715</name>
</gene>
<evidence type="ECO:0000256" key="4">
    <source>
        <dbReference type="ARBA" id="ARBA00023125"/>
    </source>
</evidence>
<dbReference type="GO" id="GO:0050793">
    <property type="term" value="P:regulation of developmental process"/>
    <property type="evidence" value="ECO:0007669"/>
    <property type="project" value="InterPro"/>
</dbReference>
<dbReference type="InterPro" id="IPR009057">
    <property type="entry name" value="Homeodomain-like_sf"/>
</dbReference>
<evidence type="ECO:0000256" key="8">
    <source>
        <dbReference type="ARBA" id="ARBA00024040"/>
    </source>
</evidence>
<feature type="non-terminal residue" evidence="13">
    <location>
        <position position="1"/>
    </location>
</feature>
<keyword evidence="4 9" id="KW-0238">DNA-binding</keyword>
<accession>A0AA38KQS0</accession>
<evidence type="ECO:0000256" key="7">
    <source>
        <dbReference type="ARBA" id="ARBA00023242"/>
    </source>
</evidence>
<evidence type="ECO:0000256" key="2">
    <source>
        <dbReference type="ARBA" id="ARBA00022473"/>
    </source>
</evidence>
<dbReference type="OMA" id="HEAPNNY"/>
<feature type="compositionally biased region" description="Polar residues" evidence="11">
    <location>
        <begin position="65"/>
        <end position="100"/>
    </location>
</feature>
<organism evidence="13 14">
    <name type="scientific">Taxus chinensis</name>
    <name type="common">Chinese yew</name>
    <name type="synonym">Taxus wallichiana var. chinensis</name>
    <dbReference type="NCBI Taxonomy" id="29808"/>
    <lineage>
        <taxon>Eukaryota</taxon>
        <taxon>Viridiplantae</taxon>
        <taxon>Streptophyta</taxon>
        <taxon>Embryophyta</taxon>
        <taxon>Tracheophyta</taxon>
        <taxon>Spermatophyta</taxon>
        <taxon>Pinopsida</taxon>
        <taxon>Pinidae</taxon>
        <taxon>Conifers II</taxon>
        <taxon>Cupressales</taxon>
        <taxon>Taxaceae</taxon>
        <taxon>Taxus</taxon>
    </lineage>
</organism>
<dbReference type="InterPro" id="IPR044557">
    <property type="entry name" value="WOX8/9-like"/>
</dbReference>
<evidence type="ECO:0000313" key="13">
    <source>
        <dbReference type="EMBL" id="KAH9307804.1"/>
    </source>
</evidence>
<keyword evidence="7 9" id="KW-0539">Nucleus</keyword>
<dbReference type="Pfam" id="PF00046">
    <property type="entry name" value="Homeodomain"/>
    <property type="match status" value="1"/>
</dbReference>
<keyword evidence="14" id="KW-1185">Reference proteome</keyword>
<comment type="subcellular location">
    <subcellularLocation>
        <location evidence="1 9 10">Nucleus</location>
    </subcellularLocation>
</comment>
<evidence type="ECO:0000256" key="5">
    <source>
        <dbReference type="ARBA" id="ARBA00023155"/>
    </source>
</evidence>
<dbReference type="PANTHER" id="PTHR47288">
    <property type="entry name" value="WUSCHEL-RELATED HOMEOBOX 9"/>
    <property type="match status" value="1"/>
</dbReference>
<protein>
    <recommendedName>
        <fullName evidence="12">Homeobox domain-containing protein</fullName>
    </recommendedName>
</protein>
<sequence length="304" mass="33375">CVLEGVFHSGVTNPSTHEISRITTELQQFGQLRESNVYYWFQNRKAKTKKKQRSLNPVNERPKATIQSRPSSAMPQAVVNESSSSIDQPQATTPDEISPQAMSNPIQLVGRANSSTVAPYATRNCLDYGHLKMKGKSIEQSSNIQGPVSTCSSAENIISAALHPGITTPKNSLGHYHSHFHHNVMKIEVNTYHQYSNMNQAPISGGATELRNNNVAYPDNNSGIPESAVDSINGHSIIVFIGNKPFEVPVGPVNMREVLGKDAILVYQFGKQIPVNESGITLHGLHHGALYYTLYKSLLQMLSL</sequence>
<proteinExistence type="inferred from homology"/>
<feature type="domain" description="Homeobox" evidence="12">
    <location>
        <begin position="1"/>
        <end position="51"/>
    </location>
</feature>
<evidence type="ECO:0000256" key="6">
    <source>
        <dbReference type="ARBA" id="ARBA00023163"/>
    </source>
</evidence>
<evidence type="ECO:0000256" key="9">
    <source>
        <dbReference type="PROSITE-ProRule" id="PRU00108"/>
    </source>
</evidence>
<dbReference type="Proteomes" id="UP000824469">
    <property type="component" value="Unassembled WGS sequence"/>
</dbReference>